<evidence type="ECO:0000256" key="4">
    <source>
        <dbReference type="ARBA" id="ARBA00022771"/>
    </source>
</evidence>
<evidence type="ECO:0000256" key="6">
    <source>
        <dbReference type="ARBA" id="ARBA00023015"/>
    </source>
</evidence>
<reference evidence="12 13" key="1">
    <citation type="submission" date="2019-09" db="EMBL/GenBank/DDBJ databases">
        <title>Bird 10,000 Genomes (B10K) Project - Family phase.</title>
        <authorList>
            <person name="Zhang G."/>
        </authorList>
    </citation>
    <scope>NUCLEOTIDE SEQUENCE [LARGE SCALE GENOMIC DNA]</scope>
    <source>
        <strain evidence="12">B10K-DU-001-60</strain>
        <tissue evidence="12">Muscle</tissue>
    </source>
</reference>
<feature type="non-terminal residue" evidence="12">
    <location>
        <position position="73"/>
    </location>
</feature>
<evidence type="ECO:0000256" key="2">
    <source>
        <dbReference type="ARBA" id="ARBA00022723"/>
    </source>
</evidence>
<evidence type="ECO:0000256" key="3">
    <source>
        <dbReference type="ARBA" id="ARBA00022737"/>
    </source>
</evidence>
<dbReference type="SMART" id="SM00355">
    <property type="entry name" value="ZnF_C2H2"/>
    <property type="match status" value="2"/>
</dbReference>
<dbReference type="PANTHER" id="PTHR24394:SF29">
    <property type="entry name" value="MYONEURIN"/>
    <property type="match status" value="1"/>
</dbReference>
<dbReference type="Gene3D" id="3.30.160.60">
    <property type="entry name" value="Classic Zinc Finger"/>
    <property type="match status" value="2"/>
</dbReference>
<dbReference type="FunFam" id="3.30.160.60:FF:000965">
    <property type="entry name" value="Neurotrophin receptor-interacting factor homolog"/>
    <property type="match status" value="1"/>
</dbReference>
<dbReference type="PROSITE" id="PS00028">
    <property type="entry name" value="ZINC_FINGER_C2H2_1"/>
    <property type="match status" value="1"/>
</dbReference>
<keyword evidence="13" id="KW-1185">Reference proteome</keyword>
<dbReference type="Proteomes" id="UP000587472">
    <property type="component" value="Unassembled WGS sequence"/>
</dbReference>
<organism evidence="12 13">
    <name type="scientific">Psophia crepitans</name>
    <name type="common">common trumpeter</name>
    <dbReference type="NCBI Taxonomy" id="54359"/>
    <lineage>
        <taxon>Eukaryota</taxon>
        <taxon>Metazoa</taxon>
        <taxon>Chordata</taxon>
        <taxon>Craniata</taxon>
        <taxon>Vertebrata</taxon>
        <taxon>Euteleostomi</taxon>
        <taxon>Archelosauria</taxon>
        <taxon>Archosauria</taxon>
        <taxon>Dinosauria</taxon>
        <taxon>Saurischia</taxon>
        <taxon>Theropoda</taxon>
        <taxon>Coelurosauria</taxon>
        <taxon>Aves</taxon>
        <taxon>Neognathae</taxon>
        <taxon>Neoaves</taxon>
        <taxon>Gruiformes</taxon>
        <taxon>Psophiidae</taxon>
        <taxon>Psophia</taxon>
    </lineage>
</organism>
<name>A0A7K9XHG1_9GRUI</name>
<dbReference type="GO" id="GO:0000981">
    <property type="term" value="F:DNA-binding transcription factor activity, RNA polymerase II-specific"/>
    <property type="evidence" value="ECO:0007669"/>
    <property type="project" value="TreeGrafter"/>
</dbReference>
<dbReference type="Pfam" id="PF00096">
    <property type="entry name" value="zf-C2H2"/>
    <property type="match status" value="1"/>
</dbReference>
<dbReference type="PROSITE" id="PS50157">
    <property type="entry name" value="ZINC_FINGER_C2H2_2"/>
    <property type="match status" value="1"/>
</dbReference>
<dbReference type="SUPFAM" id="SSF57667">
    <property type="entry name" value="beta-beta-alpha zinc fingers"/>
    <property type="match status" value="1"/>
</dbReference>
<protein>
    <submittedName>
        <fullName evidence="12">ZN679 protein</fullName>
    </submittedName>
</protein>
<evidence type="ECO:0000256" key="10">
    <source>
        <dbReference type="PROSITE-ProRule" id="PRU00042"/>
    </source>
</evidence>
<keyword evidence="7" id="KW-0238">DNA-binding</keyword>
<gene>
    <name evidence="12" type="primary">Znf679_1</name>
    <name evidence="12" type="ORF">PSOCRE_R15317</name>
</gene>
<evidence type="ECO:0000259" key="11">
    <source>
        <dbReference type="PROSITE" id="PS50157"/>
    </source>
</evidence>
<accession>A0A7K9XHG1</accession>
<comment type="subcellular location">
    <subcellularLocation>
        <location evidence="1">Nucleus</location>
    </subcellularLocation>
</comment>
<dbReference type="GO" id="GO:0005634">
    <property type="term" value="C:nucleus"/>
    <property type="evidence" value="ECO:0007669"/>
    <property type="project" value="UniProtKB-SubCell"/>
</dbReference>
<dbReference type="EMBL" id="VWZZ01004503">
    <property type="protein sequence ID" value="NXI96509.1"/>
    <property type="molecule type" value="Genomic_DNA"/>
</dbReference>
<evidence type="ECO:0000256" key="1">
    <source>
        <dbReference type="ARBA" id="ARBA00004123"/>
    </source>
</evidence>
<dbReference type="GO" id="GO:0003677">
    <property type="term" value="F:DNA binding"/>
    <property type="evidence" value="ECO:0007669"/>
    <property type="project" value="UniProtKB-KW"/>
</dbReference>
<keyword evidence="3" id="KW-0677">Repeat</keyword>
<proteinExistence type="predicted"/>
<feature type="non-terminal residue" evidence="12">
    <location>
        <position position="1"/>
    </location>
</feature>
<keyword evidence="9" id="KW-0539">Nucleus</keyword>
<comment type="caution">
    <text evidence="12">The sequence shown here is derived from an EMBL/GenBank/DDBJ whole genome shotgun (WGS) entry which is preliminary data.</text>
</comment>
<feature type="domain" description="C2H2-type" evidence="11">
    <location>
        <begin position="6"/>
        <end position="33"/>
    </location>
</feature>
<dbReference type="PANTHER" id="PTHR24394">
    <property type="entry name" value="ZINC FINGER PROTEIN"/>
    <property type="match status" value="1"/>
</dbReference>
<sequence>LGPNRHACDACGKSFSRDSSLSRHLKIHLGEKPFTCSNCRRSFLCSSTLKDHRTRCPRKPYKCPSCEKRFAST</sequence>
<evidence type="ECO:0000256" key="9">
    <source>
        <dbReference type="ARBA" id="ARBA00023242"/>
    </source>
</evidence>
<evidence type="ECO:0000256" key="8">
    <source>
        <dbReference type="ARBA" id="ARBA00023163"/>
    </source>
</evidence>
<dbReference type="AlphaFoldDB" id="A0A7K9XHG1"/>
<evidence type="ECO:0000313" key="12">
    <source>
        <dbReference type="EMBL" id="NXI96509.1"/>
    </source>
</evidence>
<keyword evidence="5" id="KW-0862">Zinc</keyword>
<dbReference type="InterPro" id="IPR013087">
    <property type="entry name" value="Znf_C2H2_type"/>
</dbReference>
<dbReference type="GO" id="GO:0008270">
    <property type="term" value="F:zinc ion binding"/>
    <property type="evidence" value="ECO:0007669"/>
    <property type="project" value="UniProtKB-KW"/>
</dbReference>
<dbReference type="FunFam" id="3.30.160.60:FF:000624">
    <property type="entry name" value="zinc finger protein 697"/>
    <property type="match status" value="1"/>
</dbReference>
<evidence type="ECO:0000313" key="13">
    <source>
        <dbReference type="Proteomes" id="UP000587472"/>
    </source>
</evidence>
<evidence type="ECO:0000256" key="7">
    <source>
        <dbReference type="ARBA" id="ARBA00023125"/>
    </source>
</evidence>
<keyword evidence="4 10" id="KW-0863">Zinc-finger</keyword>
<keyword evidence="6" id="KW-0805">Transcription regulation</keyword>
<keyword evidence="2" id="KW-0479">Metal-binding</keyword>
<keyword evidence="8" id="KW-0804">Transcription</keyword>
<dbReference type="InterPro" id="IPR036236">
    <property type="entry name" value="Znf_C2H2_sf"/>
</dbReference>
<evidence type="ECO:0000256" key="5">
    <source>
        <dbReference type="ARBA" id="ARBA00022833"/>
    </source>
</evidence>